<protein>
    <submittedName>
        <fullName evidence="1">Uncharacterized protein</fullName>
    </submittedName>
</protein>
<dbReference type="EMBL" id="GGEC01061345">
    <property type="protein sequence ID" value="MBX41829.1"/>
    <property type="molecule type" value="Transcribed_RNA"/>
</dbReference>
<proteinExistence type="predicted"/>
<accession>A0A2P2NH96</accession>
<name>A0A2P2NH96_RHIMU</name>
<dbReference type="AlphaFoldDB" id="A0A2P2NH96"/>
<evidence type="ECO:0000313" key="1">
    <source>
        <dbReference type="EMBL" id="MBX41829.1"/>
    </source>
</evidence>
<sequence>MAQVPLARNVKWGNVSTVMVSTTRGDTSTVLREDPSTVPLRELRQQQCGAKAISATIARRVRTEPKKYVVIFLHFWLESEAFESEIDRLGGIMQQSPPCPGAYSFRNSPATFETKTACMFMPSDLPSTAHTEVIP</sequence>
<organism evidence="1">
    <name type="scientific">Rhizophora mucronata</name>
    <name type="common">Asiatic mangrove</name>
    <dbReference type="NCBI Taxonomy" id="61149"/>
    <lineage>
        <taxon>Eukaryota</taxon>
        <taxon>Viridiplantae</taxon>
        <taxon>Streptophyta</taxon>
        <taxon>Embryophyta</taxon>
        <taxon>Tracheophyta</taxon>
        <taxon>Spermatophyta</taxon>
        <taxon>Magnoliopsida</taxon>
        <taxon>eudicotyledons</taxon>
        <taxon>Gunneridae</taxon>
        <taxon>Pentapetalae</taxon>
        <taxon>rosids</taxon>
        <taxon>fabids</taxon>
        <taxon>Malpighiales</taxon>
        <taxon>Rhizophoraceae</taxon>
        <taxon>Rhizophora</taxon>
    </lineage>
</organism>
<reference evidence="1" key="1">
    <citation type="submission" date="2018-02" db="EMBL/GenBank/DDBJ databases">
        <title>Rhizophora mucronata_Transcriptome.</title>
        <authorList>
            <person name="Meera S.P."/>
            <person name="Sreeshan A."/>
            <person name="Augustine A."/>
        </authorList>
    </citation>
    <scope>NUCLEOTIDE SEQUENCE</scope>
    <source>
        <tissue evidence="1">Leaf</tissue>
    </source>
</reference>